<dbReference type="PANTHER" id="PTHR43649">
    <property type="entry name" value="ARABINOSE-BINDING PROTEIN-RELATED"/>
    <property type="match status" value="1"/>
</dbReference>
<accession>A0ABU0E0U2</accession>
<dbReference type="Proteomes" id="UP001230220">
    <property type="component" value="Unassembled WGS sequence"/>
</dbReference>
<gene>
    <name evidence="6" type="ORF">J2S15_001052</name>
</gene>
<keyword evidence="7" id="KW-1185">Reference proteome</keyword>
<evidence type="ECO:0000256" key="3">
    <source>
        <dbReference type="ARBA" id="ARBA00022448"/>
    </source>
</evidence>
<dbReference type="RefSeq" id="WP_307406136.1">
    <property type="nucleotide sequence ID" value="NZ_JAUSUR010000001.1"/>
</dbReference>
<dbReference type="InterPro" id="IPR050490">
    <property type="entry name" value="Bact_solute-bd_prot1"/>
</dbReference>
<feature type="signal peptide" evidence="5">
    <location>
        <begin position="1"/>
        <end position="19"/>
    </location>
</feature>
<sequence>MKKLLITGLSLMMVLTVAACGSSDDSGDTKDEKRIVKFDSFSGGQGEEVFTELAEAFEKENPDIDIQLRFEKELDSVLNKENAKGQYSDIVYYNLGQPSAYTETQLNTGEVMDISDVFDNIEGRIDPQFASNSITEYFGDGKKYLAPIMYTPAGFYYNTELIGEGKKYELPETWDDMWALGEQAKADGISLFTYPVKGYFDTTISGMLDQVGGQEYFTEALKYGEGTWDSDTGKQVLDTIAKLVSKDNGYLFADTVANANAKDGFKINQQAVIDGDALFMPNGSWIVGEMESTTPEDFHWGLMALPAFEEGGERVATSFTEQAWIPKQAENADDAKKFLEFIYSEEGAEIMLKYDCVVPVEGITEKLEGYNKEFYSIYDDENVKASMGAFAPYDAAAIPDVDFKASLFGPIDEIATGTSTAEAWQTSLVDLWKTLREHPVE</sequence>
<dbReference type="Pfam" id="PF01547">
    <property type="entry name" value="SBP_bac_1"/>
    <property type="match status" value="1"/>
</dbReference>
<evidence type="ECO:0000256" key="1">
    <source>
        <dbReference type="ARBA" id="ARBA00004196"/>
    </source>
</evidence>
<feature type="chain" id="PRO_5045881388" evidence="5">
    <location>
        <begin position="20"/>
        <end position="441"/>
    </location>
</feature>
<dbReference type="EMBL" id="JAUSUR010000001">
    <property type="protein sequence ID" value="MDQ0360321.1"/>
    <property type="molecule type" value="Genomic_DNA"/>
</dbReference>
<reference evidence="6 7" key="1">
    <citation type="submission" date="2023-07" db="EMBL/GenBank/DDBJ databases">
        <title>Genomic Encyclopedia of Type Strains, Phase IV (KMG-IV): sequencing the most valuable type-strain genomes for metagenomic binning, comparative biology and taxonomic classification.</title>
        <authorList>
            <person name="Goeker M."/>
        </authorList>
    </citation>
    <scope>NUCLEOTIDE SEQUENCE [LARGE SCALE GENOMIC DNA]</scope>
    <source>
        <strain evidence="6 7">DSM 16784</strain>
    </source>
</reference>
<evidence type="ECO:0000256" key="2">
    <source>
        <dbReference type="ARBA" id="ARBA00008520"/>
    </source>
</evidence>
<name>A0ABU0E0U2_9FIRM</name>
<keyword evidence="4 5" id="KW-0732">Signal</keyword>
<dbReference type="InterPro" id="IPR022387">
    <property type="entry name" value="Bind_CPR0540"/>
</dbReference>
<dbReference type="InterPro" id="IPR006059">
    <property type="entry name" value="SBP"/>
</dbReference>
<comment type="subcellular location">
    <subcellularLocation>
        <location evidence="1">Cell envelope</location>
    </subcellularLocation>
</comment>
<organism evidence="6 7">
    <name type="scientific">Breznakia pachnodae</name>
    <dbReference type="NCBI Taxonomy" id="265178"/>
    <lineage>
        <taxon>Bacteria</taxon>
        <taxon>Bacillati</taxon>
        <taxon>Bacillota</taxon>
        <taxon>Erysipelotrichia</taxon>
        <taxon>Erysipelotrichales</taxon>
        <taxon>Erysipelotrichaceae</taxon>
        <taxon>Breznakia</taxon>
    </lineage>
</organism>
<dbReference type="Gene3D" id="3.40.190.10">
    <property type="entry name" value="Periplasmic binding protein-like II"/>
    <property type="match status" value="1"/>
</dbReference>
<evidence type="ECO:0000313" key="6">
    <source>
        <dbReference type="EMBL" id="MDQ0360321.1"/>
    </source>
</evidence>
<comment type="caution">
    <text evidence="6">The sequence shown here is derived from an EMBL/GenBank/DDBJ whole genome shotgun (WGS) entry which is preliminary data.</text>
</comment>
<dbReference type="PANTHER" id="PTHR43649:SF31">
    <property type="entry name" value="SN-GLYCEROL-3-PHOSPHATE-BINDING PERIPLASMIC PROTEIN UGPB"/>
    <property type="match status" value="1"/>
</dbReference>
<comment type="similarity">
    <text evidence="2">Belongs to the bacterial solute-binding protein 1 family.</text>
</comment>
<dbReference type="NCBIfam" id="TIGR03850">
    <property type="entry name" value="bind_CPR_0540"/>
    <property type="match status" value="1"/>
</dbReference>
<proteinExistence type="inferred from homology"/>
<keyword evidence="3" id="KW-0813">Transport</keyword>
<dbReference type="SUPFAM" id="SSF53850">
    <property type="entry name" value="Periplasmic binding protein-like II"/>
    <property type="match status" value="1"/>
</dbReference>
<evidence type="ECO:0000313" key="7">
    <source>
        <dbReference type="Proteomes" id="UP001230220"/>
    </source>
</evidence>
<protein>
    <submittedName>
        <fullName evidence="6">N-acetylglucosamine transport system substrate-binding protein</fullName>
    </submittedName>
</protein>
<evidence type="ECO:0000256" key="4">
    <source>
        <dbReference type="ARBA" id="ARBA00022729"/>
    </source>
</evidence>
<evidence type="ECO:0000256" key="5">
    <source>
        <dbReference type="SAM" id="SignalP"/>
    </source>
</evidence>
<dbReference type="PROSITE" id="PS51257">
    <property type="entry name" value="PROKAR_LIPOPROTEIN"/>
    <property type="match status" value="1"/>
</dbReference>